<proteinExistence type="predicted"/>
<dbReference type="Proteomes" id="UP001589575">
    <property type="component" value="Unassembled WGS sequence"/>
</dbReference>
<feature type="region of interest" description="Disordered" evidence="1">
    <location>
        <begin position="1"/>
        <end position="20"/>
    </location>
</feature>
<accession>A0ABV5FZ94</accession>
<comment type="caution">
    <text evidence="2">The sequence shown here is derived from an EMBL/GenBank/DDBJ whole genome shotgun (WGS) entry which is preliminary data.</text>
</comment>
<feature type="compositionally biased region" description="Polar residues" evidence="1">
    <location>
        <begin position="1"/>
        <end position="14"/>
    </location>
</feature>
<reference evidence="2 3" key="1">
    <citation type="submission" date="2024-09" db="EMBL/GenBank/DDBJ databases">
        <authorList>
            <person name="Sun Q."/>
            <person name="Mori K."/>
        </authorList>
    </citation>
    <scope>NUCLEOTIDE SEQUENCE [LARGE SCALE GENOMIC DNA]</scope>
    <source>
        <strain evidence="2 3">CCM 7609</strain>
    </source>
</reference>
<evidence type="ECO:0000313" key="2">
    <source>
        <dbReference type="EMBL" id="MFB9071563.1"/>
    </source>
</evidence>
<name>A0ABV5FZ94_9MICC</name>
<sequence>MAAASALNTETGNSRYRREPSSWPIVWASSTGSAATLKAPPTRCRTTCQYASAMSEAATAWNRMPAGNGSTGSRPTASSHVSRRAGTRSPMK</sequence>
<keyword evidence="3" id="KW-1185">Reference proteome</keyword>
<protein>
    <submittedName>
        <fullName evidence="2">Uncharacterized protein</fullName>
    </submittedName>
</protein>
<evidence type="ECO:0000256" key="1">
    <source>
        <dbReference type="SAM" id="MobiDB-lite"/>
    </source>
</evidence>
<dbReference type="EMBL" id="JBHMFI010000001">
    <property type="protein sequence ID" value="MFB9071563.1"/>
    <property type="molecule type" value="Genomic_DNA"/>
</dbReference>
<gene>
    <name evidence="2" type="ORF">ACFFX0_10255</name>
</gene>
<feature type="compositionally biased region" description="Polar residues" evidence="1">
    <location>
        <begin position="71"/>
        <end position="80"/>
    </location>
</feature>
<feature type="compositionally biased region" description="Basic residues" evidence="1">
    <location>
        <begin position="81"/>
        <end position="92"/>
    </location>
</feature>
<organism evidence="2 3">
    <name type="scientific">Citricoccus parietis</name>
    <dbReference type="NCBI Taxonomy" id="592307"/>
    <lineage>
        <taxon>Bacteria</taxon>
        <taxon>Bacillati</taxon>
        <taxon>Actinomycetota</taxon>
        <taxon>Actinomycetes</taxon>
        <taxon>Micrococcales</taxon>
        <taxon>Micrococcaceae</taxon>
        <taxon>Citricoccus</taxon>
    </lineage>
</organism>
<feature type="region of interest" description="Disordered" evidence="1">
    <location>
        <begin position="61"/>
        <end position="92"/>
    </location>
</feature>
<evidence type="ECO:0000313" key="3">
    <source>
        <dbReference type="Proteomes" id="UP001589575"/>
    </source>
</evidence>